<evidence type="ECO:0000313" key="3">
    <source>
        <dbReference type="Proteomes" id="UP001565368"/>
    </source>
</evidence>
<reference evidence="2 3" key="1">
    <citation type="submission" date="2023-08" db="EMBL/GenBank/DDBJ databases">
        <title>Annotated Genome Sequence of Vanrija albida AlHP1.</title>
        <authorList>
            <person name="Herzog R."/>
        </authorList>
    </citation>
    <scope>NUCLEOTIDE SEQUENCE [LARGE SCALE GENOMIC DNA]</scope>
    <source>
        <strain evidence="2 3">AlHP1</strain>
    </source>
</reference>
<protein>
    <recommendedName>
        <fullName evidence="4">F-box domain-containing protein</fullName>
    </recommendedName>
</protein>
<proteinExistence type="predicted"/>
<dbReference type="GeneID" id="95988464"/>
<feature type="transmembrane region" description="Helical" evidence="1">
    <location>
        <begin position="66"/>
        <end position="88"/>
    </location>
</feature>
<keyword evidence="1" id="KW-0812">Transmembrane</keyword>
<gene>
    <name evidence="2" type="ORF">Q8F55_007421</name>
</gene>
<dbReference type="RefSeq" id="XP_069205692.1">
    <property type="nucleotide sequence ID" value="XM_069355851.1"/>
</dbReference>
<name>A0ABR3PTH7_9TREE</name>
<comment type="caution">
    <text evidence="2">The sequence shown here is derived from an EMBL/GenBank/DDBJ whole genome shotgun (WGS) entry which is preliminary data.</text>
</comment>
<evidence type="ECO:0000256" key="1">
    <source>
        <dbReference type="SAM" id="Phobius"/>
    </source>
</evidence>
<keyword evidence="1" id="KW-0472">Membrane</keyword>
<dbReference type="EMBL" id="JBBXJM010000006">
    <property type="protein sequence ID" value="KAL1405748.1"/>
    <property type="molecule type" value="Genomic_DNA"/>
</dbReference>
<keyword evidence="3" id="KW-1185">Reference proteome</keyword>
<evidence type="ECO:0008006" key="4">
    <source>
        <dbReference type="Google" id="ProtNLM"/>
    </source>
</evidence>
<sequence length="584" mass="65639">MPDAAARAHRAARAAGNVTAALAILVYLIGYWVSEYLYKLYVNGNPVVVFAYSVATHLVPQVADLIVGLGVLVGTMTVLVLFELGFYLPPLDREGIEVLRRSLGNILLVHTLPFNGGPERSKLRDLVGGYWSERPRDRKPRTAATGGRERGRIRWRSSDEPIRALQFALKIVIQAPYGVFFHVLRYAFLAWLVGAGIIPLESVPRAWIHPPAIRANAPKSYPNSRDAHGRFPPDFDVLSVPRIFEAIIQALPDRKDRSSLILVSKDMRRLHDLVFPRPIILASDTDNMLICQRNYVNKIFIEAPWKLVLEEESGFDIFRRNLSQARILDIQGTLTNQLKEKEVCLRDDCVVRYVLDNFSLSDNYVFQASRKEVFFFHLIEPLDVKPTWFSIGQVISAPDVVINVVFSPGIEPALPPQEDDVGAEEDDAGPEDIAAHVNVNGNQLVNGFLVSMLAPSVKNVTIFVRELGFKPHRQAPNGGYPCFNAIFSFVALNRAPGRTFTFVNYQTEKNWDWFCAAQPCSDAELQQILKDAVKDIATDLTECDRHAMSPEEIETLGHHGLHFITKDEWKAELGEYDFRIAAVL</sequence>
<organism evidence="2 3">
    <name type="scientific">Vanrija albida</name>
    <dbReference type="NCBI Taxonomy" id="181172"/>
    <lineage>
        <taxon>Eukaryota</taxon>
        <taxon>Fungi</taxon>
        <taxon>Dikarya</taxon>
        <taxon>Basidiomycota</taxon>
        <taxon>Agaricomycotina</taxon>
        <taxon>Tremellomycetes</taxon>
        <taxon>Trichosporonales</taxon>
        <taxon>Trichosporonaceae</taxon>
        <taxon>Vanrija</taxon>
    </lineage>
</organism>
<feature type="transmembrane region" description="Helical" evidence="1">
    <location>
        <begin position="12"/>
        <end position="34"/>
    </location>
</feature>
<evidence type="ECO:0000313" key="2">
    <source>
        <dbReference type="EMBL" id="KAL1405748.1"/>
    </source>
</evidence>
<accession>A0ABR3PTH7</accession>
<keyword evidence="1" id="KW-1133">Transmembrane helix</keyword>
<dbReference type="Proteomes" id="UP001565368">
    <property type="component" value="Unassembled WGS sequence"/>
</dbReference>